<dbReference type="EMBL" id="JBHTOG010000004">
    <property type="protein sequence ID" value="MFD1431362.1"/>
    <property type="molecule type" value="Genomic_DNA"/>
</dbReference>
<dbReference type="InterPro" id="IPR002502">
    <property type="entry name" value="Amidase_domain"/>
</dbReference>
<dbReference type="InterPro" id="IPR036505">
    <property type="entry name" value="Amidase/PGRP_sf"/>
</dbReference>
<dbReference type="SMART" id="SM00644">
    <property type="entry name" value="Ami_2"/>
    <property type="match status" value="1"/>
</dbReference>
<dbReference type="Gene3D" id="3.40.80.10">
    <property type="entry name" value="Peptidoglycan recognition protein-like"/>
    <property type="match status" value="1"/>
</dbReference>
<dbReference type="Pfam" id="PF01510">
    <property type="entry name" value="Amidase_2"/>
    <property type="match status" value="1"/>
</dbReference>
<comment type="caution">
    <text evidence="2">The sequence shown here is derived from an EMBL/GenBank/DDBJ whole genome shotgun (WGS) entry which is preliminary data.</text>
</comment>
<accession>A0ABW4CKB9</accession>
<keyword evidence="2" id="KW-0378">Hydrolase</keyword>
<dbReference type="GO" id="GO:0008745">
    <property type="term" value="F:N-acetylmuramoyl-L-alanine amidase activity"/>
    <property type="evidence" value="ECO:0007669"/>
    <property type="project" value="UniProtKB-EC"/>
</dbReference>
<feature type="domain" description="N-acetylmuramoyl-L-alanine amidase" evidence="1">
    <location>
        <begin position="11"/>
        <end position="151"/>
    </location>
</feature>
<evidence type="ECO:0000259" key="1">
    <source>
        <dbReference type="SMART" id="SM00644"/>
    </source>
</evidence>
<name>A0ABW4CKB9_9LACO</name>
<keyword evidence="3" id="KW-1185">Reference proteome</keyword>
<dbReference type="SUPFAM" id="SSF55846">
    <property type="entry name" value="N-acetylmuramoyl-L-alanine amidase-like"/>
    <property type="match status" value="1"/>
</dbReference>
<protein>
    <submittedName>
        <fullName evidence="2">N-acetylmuramoyl-L-alanine amidase</fullName>
        <ecNumber evidence="2">3.5.1.28</ecNumber>
    </submittedName>
</protein>
<gene>
    <name evidence="2" type="ORF">ACFQ47_01385</name>
</gene>
<dbReference type="CDD" id="cd06583">
    <property type="entry name" value="PGRP"/>
    <property type="match status" value="1"/>
</dbReference>
<dbReference type="EC" id="3.5.1.28" evidence="2"/>
<sequence length="267" mass="29114">MVKYDSTYALATNAGSSAKAATQYIILHDTGNANNTGTNSAVNEAVYMKSHWQYAYTHAIAGWDRVYLIGEPGYVAYGAGSPANEQSPFQIELARYADHDKAIAAYQNWIAAAVYYADKYGIPRTLDGSGNGIKSHKWVSDNLWGDHQDPYAYLTSIGISKTQLAADLKAGKAASKTAAPKFDMKDYWTVAELEARNSGLAEIIAKNVYAYTDYTFAKKIGRLPKGTRLYATAVSKTKLGYPYLKTTVGCISGNKNVVKLIAAEKKK</sequence>
<dbReference type="InterPro" id="IPR044081">
    <property type="entry name" value="DUF5776"/>
</dbReference>
<dbReference type="RefSeq" id="WP_125697248.1">
    <property type="nucleotide sequence ID" value="NZ_JBHTOG010000004.1"/>
</dbReference>
<reference evidence="3" key="1">
    <citation type="journal article" date="2019" name="Int. J. Syst. Evol. Microbiol.">
        <title>The Global Catalogue of Microorganisms (GCM) 10K type strain sequencing project: providing services to taxonomists for standard genome sequencing and annotation.</title>
        <authorList>
            <consortium name="The Broad Institute Genomics Platform"/>
            <consortium name="The Broad Institute Genome Sequencing Center for Infectious Disease"/>
            <person name="Wu L."/>
            <person name="Ma J."/>
        </authorList>
    </citation>
    <scope>NUCLEOTIDE SEQUENCE [LARGE SCALE GENOMIC DNA]</scope>
    <source>
        <strain evidence="3">CCM 8947</strain>
    </source>
</reference>
<dbReference type="Pfam" id="PF19087">
    <property type="entry name" value="DUF5776"/>
    <property type="match status" value="1"/>
</dbReference>
<evidence type="ECO:0000313" key="2">
    <source>
        <dbReference type="EMBL" id="MFD1431362.1"/>
    </source>
</evidence>
<evidence type="ECO:0000313" key="3">
    <source>
        <dbReference type="Proteomes" id="UP001597192"/>
    </source>
</evidence>
<organism evidence="2 3">
    <name type="scientific">Lacticaseibacillus yichunensis</name>
    <dbReference type="NCBI Taxonomy" id="2486015"/>
    <lineage>
        <taxon>Bacteria</taxon>
        <taxon>Bacillati</taxon>
        <taxon>Bacillota</taxon>
        <taxon>Bacilli</taxon>
        <taxon>Lactobacillales</taxon>
        <taxon>Lactobacillaceae</taxon>
        <taxon>Lacticaseibacillus</taxon>
    </lineage>
</organism>
<dbReference type="Proteomes" id="UP001597192">
    <property type="component" value="Unassembled WGS sequence"/>
</dbReference>
<proteinExistence type="predicted"/>